<comment type="caution">
    <text evidence="6">The sequence shown here is derived from an EMBL/GenBank/DDBJ whole genome shotgun (WGS) entry which is preliminary data.</text>
</comment>
<name>A0A8K0R300_9PLEO</name>
<sequence>MMLPSGVLVEAEAFSDYGGWVLDSQFDLEMGSPYLLAHGNGVPVADATTEVSIPASGEYYIWVRAKDWVPGHHPGRFKLNIGGQEVETVFGANNLDWAWQNAGKVRLSKGTTSLALHDLTGFCGRCDAIFFTREEGVPPEGGNEVARAWRRMLRGLPEKPTHAGHFDVVVLGGGVVGSAAALAAARLGQRVALVHSRPYLGGNASREIGLRPRGVTGPLVDEIYERGVDGDIHAKELLDAEPSATLVLEHTVYNATTEGSKIISIDARDAVTGRERRFTAPIFIDCSGVALFGRIANAETLYGHEAKSEYGESLATEEHNDSHHGHTVFFRTAEAASPVPFPEVPWATEVAKDFADLGGQLAKLGFENAPGPAASPPDMTVKRRMRNPLTHYWEYGQYLDPYTNGERIRDHLLRAIYGTFSNVKTMAPEKFANLKFDHVAFVAAQGEFKRYKGDYVLSEPDIRTHKAFPDAVVKNGGAFCLHIPPDRDAKYDFRLKYWEWDERDEKDYDIPFRCLYSVNLDNVMMAGKHISVTHVAGSNTKFMGNGAQHGIATAVAAHLCNKYGKTPRAVGKENLEELKRITKGVAEKNEYPRKAVAQEKEKAML</sequence>
<keyword evidence="7" id="KW-1185">Reference proteome</keyword>
<dbReference type="Gene3D" id="2.60.120.260">
    <property type="entry name" value="Galactose-binding domain-like"/>
    <property type="match status" value="1"/>
</dbReference>
<keyword evidence="2" id="KW-0479">Metal-binding</keyword>
<dbReference type="EMBL" id="JAGMVJ010000014">
    <property type="protein sequence ID" value="KAH7082113.1"/>
    <property type="molecule type" value="Genomic_DNA"/>
</dbReference>
<protein>
    <submittedName>
        <fullName evidence="6">FAD dependent oxidoreductase</fullName>
    </submittedName>
</protein>
<evidence type="ECO:0000256" key="2">
    <source>
        <dbReference type="ARBA" id="ARBA00022723"/>
    </source>
</evidence>
<evidence type="ECO:0000256" key="5">
    <source>
        <dbReference type="ARBA" id="ARBA00023014"/>
    </source>
</evidence>
<keyword evidence="5" id="KW-0411">Iron-sulfur</keyword>
<dbReference type="GO" id="GO:0016491">
    <property type="term" value="F:oxidoreductase activity"/>
    <property type="evidence" value="ECO:0007669"/>
    <property type="project" value="UniProtKB-KW"/>
</dbReference>
<evidence type="ECO:0000256" key="3">
    <source>
        <dbReference type="ARBA" id="ARBA00023002"/>
    </source>
</evidence>
<gene>
    <name evidence="6" type="ORF">FB567DRAFT_98393</name>
</gene>
<dbReference type="SUPFAM" id="SSF51905">
    <property type="entry name" value="FAD/NAD(P)-binding domain"/>
    <property type="match status" value="1"/>
</dbReference>
<keyword evidence="3" id="KW-0560">Oxidoreductase</keyword>
<dbReference type="PANTHER" id="PTHR43498">
    <property type="entry name" value="FERREDOXIN:COB-COM HETERODISULFIDE REDUCTASE SUBUNIT A"/>
    <property type="match status" value="1"/>
</dbReference>
<dbReference type="InterPro" id="IPR036188">
    <property type="entry name" value="FAD/NAD-bd_sf"/>
</dbReference>
<dbReference type="GO" id="GO:0051539">
    <property type="term" value="F:4 iron, 4 sulfur cluster binding"/>
    <property type="evidence" value="ECO:0007669"/>
    <property type="project" value="UniProtKB-KW"/>
</dbReference>
<dbReference type="Gene3D" id="3.50.50.60">
    <property type="entry name" value="FAD/NAD(P)-binding domain"/>
    <property type="match status" value="1"/>
</dbReference>
<keyword evidence="4" id="KW-0408">Iron</keyword>
<dbReference type="Proteomes" id="UP000813461">
    <property type="component" value="Unassembled WGS sequence"/>
</dbReference>
<evidence type="ECO:0000256" key="1">
    <source>
        <dbReference type="ARBA" id="ARBA00022485"/>
    </source>
</evidence>
<proteinExistence type="predicted"/>
<dbReference type="OrthoDB" id="6612291at2759"/>
<organism evidence="6 7">
    <name type="scientific">Paraphoma chrysanthemicola</name>
    <dbReference type="NCBI Taxonomy" id="798071"/>
    <lineage>
        <taxon>Eukaryota</taxon>
        <taxon>Fungi</taxon>
        <taxon>Dikarya</taxon>
        <taxon>Ascomycota</taxon>
        <taxon>Pezizomycotina</taxon>
        <taxon>Dothideomycetes</taxon>
        <taxon>Pleosporomycetidae</taxon>
        <taxon>Pleosporales</taxon>
        <taxon>Pleosporineae</taxon>
        <taxon>Phaeosphaeriaceae</taxon>
        <taxon>Paraphoma</taxon>
    </lineage>
</organism>
<dbReference type="InterPro" id="IPR039650">
    <property type="entry name" value="HdrA-like"/>
</dbReference>
<dbReference type="AlphaFoldDB" id="A0A8K0R300"/>
<dbReference type="Pfam" id="PF12831">
    <property type="entry name" value="FAD_oxidored"/>
    <property type="match status" value="1"/>
</dbReference>
<evidence type="ECO:0000313" key="6">
    <source>
        <dbReference type="EMBL" id="KAH7082113.1"/>
    </source>
</evidence>
<reference evidence="6" key="1">
    <citation type="journal article" date="2021" name="Nat. Commun.">
        <title>Genetic determinants of endophytism in the Arabidopsis root mycobiome.</title>
        <authorList>
            <person name="Mesny F."/>
            <person name="Miyauchi S."/>
            <person name="Thiergart T."/>
            <person name="Pickel B."/>
            <person name="Atanasova L."/>
            <person name="Karlsson M."/>
            <person name="Huettel B."/>
            <person name="Barry K.W."/>
            <person name="Haridas S."/>
            <person name="Chen C."/>
            <person name="Bauer D."/>
            <person name="Andreopoulos W."/>
            <person name="Pangilinan J."/>
            <person name="LaButti K."/>
            <person name="Riley R."/>
            <person name="Lipzen A."/>
            <person name="Clum A."/>
            <person name="Drula E."/>
            <person name="Henrissat B."/>
            <person name="Kohler A."/>
            <person name="Grigoriev I.V."/>
            <person name="Martin F.M."/>
            <person name="Hacquard S."/>
        </authorList>
    </citation>
    <scope>NUCLEOTIDE SEQUENCE</scope>
    <source>
        <strain evidence="6">MPI-SDFR-AT-0120</strain>
    </source>
</reference>
<keyword evidence="1" id="KW-0004">4Fe-4S</keyword>
<dbReference type="PANTHER" id="PTHR43498:SF1">
    <property type="entry name" value="COB--COM HETERODISULFIDE REDUCTASE IRON-SULFUR SUBUNIT A"/>
    <property type="match status" value="1"/>
</dbReference>
<evidence type="ECO:0000313" key="7">
    <source>
        <dbReference type="Proteomes" id="UP000813461"/>
    </source>
</evidence>
<dbReference type="GO" id="GO:0046872">
    <property type="term" value="F:metal ion binding"/>
    <property type="evidence" value="ECO:0007669"/>
    <property type="project" value="UniProtKB-KW"/>
</dbReference>
<evidence type="ECO:0000256" key="4">
    <source>
        <dbReference type="ARBA" id="ARBA00023004"/>
    </source>
</evidence>
<accession>A0A8K0R300</accession>